<dbReference type="AlphaFoldDB" id="A0A0A9E253"/>
<protein>
    <submittedName>
        <fullName evidence="1">Uncharacterized protein</fullName>
    </submittedName>
</protein>
<reference evidence="1" key="2">
    <citation type="journal article" date="2015" name="Data Brief">
        <title>Shoot transcriptome of the giant reed, Arundo donax.</title>
        <authorList>
            <person name="Barrero R.A."/>
            <person name="Guerrero F.D."/>
            <person name="Moolhuijzen P."/>
            <person name="Goolsby J.A."/>
            <person name="Tidwell J."/>
            <person name="Bellgard S.E."/>
            <person name="Bellgard M.I."/>
        </authorList>
    </citation>
    <scope>NUCLEOTIDE SEQUENCE</scope>
    <source>
        <tissue evidence="1">Shoot tissue taken approximately 20 cm above the soil surface</tissue>
    </source>
</reference>
<reference evidence="1" key="1">
    <citation type="submission" date="2014-09" db="EMBL/GenBank/DDBJ databases">
        <authorList>
            <person name="Magalhaes I.L.F."/>
            <person name="Oliveira U."/>
            <person name="Santos F.R."/>
            <person name="Vidigal T.H.D.A."/>
            <person name="Brescovit A.D."/>
            <person name="Santos A.J."/>
        </authorList>
    </citation>
    <scope>NUCLEOTIDE SEQUENCE</scope>
    <source>
        <tissue evidence="1">Shoot tissue taken approximately 20 cm above the soil surface</tissue>
    </source>
</reference>
<accession>A0A0A9E253</accession>
<organism evidence="1">
    <name type="scientific">Arundo donax</name>
    <name type="common">Giant reed</name>
    <name type="synonym">Donax arundinaceus</name>
    <dbReference type="NCBI Taxonomy" id="35708"/>
    <lineage>
        <taxon>Eukaryota</taxon>
        <taxon>Viridiplantae</taxon>
        <taxon>Streptophyta</taxon>
        <taxon>Embryophyta</taxon>
        <taxon>Tracheophyta</taxon>
        <taxon>Spermatophyta</taxon>
        <taxon>Magnoliopsida</taxon>
        <taxon>Liliopsida</taxon>
        <taxon>Poales</taxon>
        <taxon>Poaceae</taxon>
        <taxon>PACMAD clade</taxon>
        <taxon>Arundinoideae</taxon>
        <taxon>Arundineae</taxon>
        <taxon>Arundo</taxon>
    </lineage>
</organism>
<dbReference type="EMBL" id="GBRH01204817">
    <property type="protein sequence ID" value="JAD93078.1"/>
    <property type="molecule type" value="Transcribed_RNA"/>
</dbReference>
<evidence type="ECO:0000313" key="1">
    <source>
        <dbReference type="EMBL" id="JAD93078.1"/>
    </source>
</evidence>
<sequence>MHTSSHHCLVQKLAILLHNKQNNLQHIQTKEERKILSDHATKVPEMQLCHWTSNLCNLQFQRYLLQLEVLSQK</sequence>
<proteinExistence type="predicted"/>
<name>A0A0A9E253_ARUDO</name>